<dbReference type="AlphaFoldDB" id="A0A2T0MH42"/>
<dbReference type="HAMAP" id="MF_00227">
    <property type="entry name" value="RNase_P"/>
    <property type="match status" value="1"/>
</dbReference>
<gene>
    <name evidence="7" type="primary">rnpA</name>
    <name evidence="9" type="ORF">CLV81_0882</name>
</gene>
<dbReference type="Gene3D" id="3.30.230.10">
    <property type="match status" value="1"/>
</dbReference>
<evidence type="ECO:0000256" key="8">
    <source>
        <dbReference type="NCBIfam" id="TIGR00188"/>
    </source>
</evidence>
<dbReference type="Pfam" id="PF00825">
    <property type="entry name" value="Ribonuclease_P"/>
    <property type="match status" value="1"/>
</dbReference>
<accession>A0A2T0MH42</accession>
<dbReference type="GO" id="GO:0042781">
    <property type="term" value="F:3'-tRNA processing endoribonuclease activity"/>
    <property type="evidence" value="ECO:0007669"/>
    <property type="project" value="TreeGrafter"/>
</dbReference>
<dbReference type="GO" id="GO:0004526">
    <property type="term" value="F:ribonuclease P activity"/>
    <property type="evidence" value="ECO:0007669"/>
    <property type="project" value="UniProtKB-UniRule"/>
</dbReference>
<organism evidence="9 10">
    <name type="scientific">Flagellimonas meridianipacifica</name>
    <dbReference type="NCBI Taxonomy" id="1080225"/>
    <lineage>
        <taxon>Bacteria</taxon>
        <taxon>Pseudomonadati</taxon>
        <taxon>Bacteroidota</taxon>
        <taxon>Flavobacteriia</taxon>
        <taxon>Flavobacteriales</taxon>
        <taxon>Flavobacteriaceae</taxon>
        <taxon>Flagellimonas</taxon>
    </lineage>
</organism>
<dbReference type="EMBL" id="PVYX01000001">
    <property type="protein sequence ID" value="PRX56882.1"/>
    <property type="molecule type" value="Genomic_DNA"/>
</dbReference>
<comment type="similarity">
    <text evidence="7">Belongs to the RnpA family.</text>
</comment>
<dbReference type="SUPFAM" id="SSF54211">
    <property type="entry name" value="Ribosomal protein S5 domain 2-like"/>
    <property type="match status" value="1"/>
</dbReference>
<evidence type="ECO:0000256" key="6">
    <source>
        <dbReference type="ARBA" id="ARBA00022884"/>
    </source>
</evidence>
<evidence type="ECO:0000256" key="5">
    <source>
        <dbReference type="ARBA" id="ARBA00022801"/>
    </source>
</evidence>
<reference evidence="9 10" key="1">
    <citation type="submission" date="2018-03" db="EMBL/GenBank/DDBJ databases">
        <title>Genomic Encyclopedia of Archaeal and Bacterial Type Strains, Phase II (KMG-II): from individual species to whole genera.</title>
        <authorList>
            <person name="Goeker M."/>
        </authorList>
    </citation>
    <scope>NUCLEOTIDE SEQUENCE [LARGE SCALE GENOMIC DNA]</scope>
    <source>
        <strain evidence="9 10">DSM 25027</strain>
    </source>
</reference>
<evidence type="ECO:0000256" key="7">
    <source>
        <dbReference type="HAMAP-Rule" id="MF_00227"/>
    </source>
</evidence>
<dbReference type="InterPro" id="IPR014721">
    <property type="entry name" value="Ribsml_uS5_D2-typ_fold_subgr"/>
</dbReference>
<comment type="subunit">
    <text evidence="7">Consists of a catalytic RNA component (M1 or rnpB) and a protein subunit.</text>
</comment>
<dbReference type="NCBIfam" id="TIGR00188">
    <property type="entry name" value="rnpA"/>
    <property type="match status" value="1"/>
</dbReference>
<evidence type="ECO:0000256" key="4">
    <source>
        <dbReference type="ARBA" id="ARBA00022759"/>
    </source>
</evidence>
<comment type="catalytic activity">
    <reaction evidence="7">
        <text>Endonucleolytic cleavage of RNA, removing 5'-extranucleotides from tRNA precursor.</text>
        <dbReference type="EC" id="3.1.26.5"/>
    </reaction>
</comment>
<evidence type="ECO:0000313" key="9">
    <source>
        <dbReference type="EMBL" id="PRX56882.1"/>
    </source>
</evidence>
<keyword evidence="2 7" id="KW-0819">tRNA processing</keyword>
<keyword evidence="3 7" id="KW-0540">Nuclease</keyword>
<dbReference type="PANTHER" id="PTHR33992">
    <property type="entry name" value="RIBONUCLEASE P PROTEIN COMPONENT"/>
    <property type="match status" value="1"/>
</dbReference>
<evidence type="ECO:0000256" key="2">
    <source>
        <dbReference type="ARBA" id="ARBA00022694"/>
    </source>
</evidence>
<dbReference type="Proteomes" id="UP000237640">
    <property type="component" value="Unassembled WGS sequence"/>
</dbReference>
<dbReference type="GO" id="GO:0030677">
    <property type="term" value="C:ribonuclease P complex"/>
    <property type="evidence" value="ECO:0007669"/>
    <property type="project" value="TreeGrafter"/>
</dbReference>
<proteinExistence type="inferred from homology"/>
<evidence type="ECO:0000256" key="3">
    <source>
        <dbReference type="ARBA" id="ARBA00022722"/>
    </source>
</evidence>
<evidence type="ECO:0000313" key="10">
    <source>
        <dbReference type="Proteomes" id="UP000237640"/>
    </source>
</evidence>
<dbReference type="PROSITE" id="PS00648">
    <property type="entry name" value="RIBONUCLEASE_P"/>
    <property type="match status" value="1"/>
</dbReference>
<dbReference type="GO" id="GO:0000049">
    <property type="term" value="F:tRNA binding"/>
    <property type="evidence" value="ECO:0007669"/>
    <property type="project" value="UniProtKB-UniRule"/>
</dbReference>
<sequence>MGSMKKEHTFGQKERLKSKKAFDSLFSEGKVLKVYPLQLRYLPTNFNDGSQIKVAVVAPKRKFKKAFQRNRIKRLLREAYRANKSLVFNNIEGNFALLFLYIGHDMPSFSEAEAAMKELLQNFIKLDLHEKSS</sequence>
<comment type="caution">
    <text evidence="9">The sequence shown here is derived from an EMBL/GenBank/DDBJ whole genome shotgun (WGS) entry which is preliminary data.</text>
</comment>
<dbReference type="PANTHER" id="PTHR33992:SF1">
    <property type="entry name" value="RIBONUCLEASE P PROTEIN COMPONENT"/>
    <property type="match status" value="1"/>
</dbReference>
<keyword evidence="6 7" id="KW-0694">RNA-binding</keyword>
<comment type="function">
    <text evidence="1 7">RNaseP catalyzes the removal of the 5'-leader sequence from pre-tRNA to produce the mature 5'-terminus. It can also cleave other RNA substrates such as 4.5S RNA. The protein component plays an auxiliary but essential role in vivo by binding to the 5'-leader sequence and broadening the substrate specificity of the ribozyme.</text>
</comment>
<name>A0A2T0MH42_9FLAO</name>
<protein>
    <recommendedName>
        <fullName evidence="7 8">Ribonuclease P protein component</fullName>
        <shortName evidence="7">RNase P protein</shortName>
        <shortName evidence="7">RNaseP protein</shortName>
        <ecNumber evidence="7 8">3.1.26.5</ecNumber>
    </recommendedName>
    <alternativeName>
        <fullName evidence="7">Protein C5</fullName>
    </alternativeName>
</protein>
<dbReference type="InterPro" id="IPR020539">
    <property type="entry name" value="RNase_P_CS"/>
</dbReference>
<dbReference type="GO" id="GO:0001682">
    <property type="term" value="P:tRNA 5'-leader removal"/>
    <property type="evidence" value="ECO:0007669"/>
    <property type="project" value="UniProtKB-UniRule"/>
</dbReference>
<dbReference type="OrthoDB" id="1524972at2"/>
<keyword evidence="4 7" id="KW-0255">Endonuclease</keyword>
<evidence type="ECO:0000256" key="1">
    <source>
        <dbReference type="ARBA" id="ARBA00002663"/>
    </source>
</evidence>
<keyword evidence="10" id="KW-1185">Reference proteome</keyword>
<dbReference type="InterPro" id="IPR020568">
    <property type="entry name" value="Ribosomal_Su5_D2-typ_SF"/>
</dbReference>
<dbReference type="InterPro" id="IPR000100">
    <property type="entry name" value="RNase_P"/>
</dbReference>
<keyword evidence="5 7" id="KW-0378">Hydrolase</keyword>
<dbReference type="EC" id="3.1.26.5" evidence="7 8"/>